<dbReference type="InterPro" id="IPR012674">
    <property type="entry name" value="Calycin"/>
</dbReference>
<dbReference type="RefSeq" id="WP_390294490.1">
    <property type="nucleotide sequence ID" value="NZ_JBHSFU010000004.1"/>
</dbReference>
<name>A0ABV9DH32_9BACI</name>
<evidence type="ECO:0000313" key="2">
    <source>
        <dbReference type="Proteomes" id="UP001595989"/>
    </source>
</evidence>
<dbReference type="SUPFAM" id="SSF50814">
    <property type="entry name" value="Lipocalins"/>
    <property type="match status" value="1"/>
</dbReference>
<keyword evidence="2" id="KW-1185">Reference proteome</keyword>
<proteinExistence type="predicted"/>
<sequence length="148" mass="17110">MTTNAEPLTVAVELKTVIDDNGQMEYNTVNETGQFYRKNNLDVIKYEETDDNGSPVKNLITIQPEKVNVKRLGALTMNQQFRMKETTENILKHPYGNIHMETFTETMEYRSITDTHEGQLELGYSVKMNGQDPRRHQLTLTIKKEVTQ</sequence>
<organism evidence="1 2">
    <name type="scientific">Virgibacillus kekensis</name>
    <dbReference type="NCBI Taxonomy" id="202261"/>
    <lineage>
        <taxon>Bacteria</taxon>
        <taxon>Bacillati</taxon>
        <taxon>Bacillota</taxon>
        <taxon>Bacilli</taxon>
        <taxon>Bacillales</taxon>
        <taxon>Bacillaceae</taxon>
        <taxon>Virgibacillus</taxon>
    </lineage>
</organism>
<comment type="caution">
    <text evidence="1">The sequence shown here is derived from an EMBL/GenBank/DDBJ whole genome shotgun (WGS) entry which is preliminary data.</text>
</comment>
<dbReference type="Proteomes" id="UP001595989">
    <property type="component" value="Unassembled WGS sequence"/>
</dbReference>
<evidence type="ECO:0000313" key="1">
    <source>
        <dbReference type="EMBL" id="MFC4558112.1"/>
    </source>
</evidence>
<dbReference type="EMBL" id="JBHSFU010000004">
    <property type="protein sequence ID" value="MFC4558112.1"/>
    <property type="molecule type" value="Genomic_DNA"/>
</dbReference>
<reference evidence="2" key="1">
    <citation type="journal article" date="2019" name="Int. J. Syst. Evol. Microbiol.">
        <title>The Global Catalogue of Microorganisms (GCM) 10K type strain sequencing project: providing services to taxonomists for standard genome sequencing and annotation.</title>
        <authorList>
            <consortium name="The Broad Institute Genomics Platform"/>
            <consortium name="The Broad Institute Genome Sequencing Center for Infectious Disease"/>
            <person name="Wu L."/>
            <person name="Ma J."/>
        </authorList>
    </citation>
    <scope>NUCLEOTIDE SEQUENCE [LARGE SCALE GENOMIC DNA]</scope>
    <source>
        <strain evidence="2">CGMCC 4.7426</strain>
    </source>
</reference>
<dbReference type="Pfam" id="PF09148">
    <property type="entry name" value="DUF1934"/>
    <property type="match status" value="1"/>
</dbReference>
<accession>A0ABV9DH32</accession>
<protein>
    <submittedName>
        <fullName evidence="1">DUF1934 domain-containing protein</fullName>
    </submittedName>
</protein>
<dbReference type="Gene3D" id="2.40.128.20">
    <property type="match status" value="1"/>
</dbReference>
<gene>
    <name evidence="1" type="ORF">ACFO3D_07800</name>
</gene>
<dbReference type="InterPro" id="IPR015231">
    <property type="entry name" value="DUF1934"/>
</dbReference>